<dbReference type="RefSeq" id="WP_104408964.1">
    <property type="nucleotide sequence ID" value="NZ_PTIS01000001.1"/>
</dbReference>
<accession>A0A2S6G124</accession>
<dbReference type="EMBL" id="PTIS01000001">
    <property type="protein sequence ID" value="PPK49601.1"/>
    <property type="molecule type" value="Genomic_DNA"/>
</dbReference>
<feature type="active site" description="Amidino-cysteine intermediate" evidence="6 7">
    <location>
        <position position="397"/>
    </location>
</feature>
<gene>
    <name evidence="6" type="primary">arcA</name>
    <name evidence="8" type="ORF">BD821_101263</name>
</gene>
<dbReference type="Pfam" id="PF02274">
    <property type="entry name" value="ADI"/>
    <property type="match status" value="1"/>
</dbReference>
<evidence type="ECO:0000313" key="8">
    <source>
        <dbReference type="EMBL" id="PPK49601.1"/>
    </source>
</evidence>
<comment type="pathway">
    <text evidence="1 6">Amino-acid degradation; L-arginine degradation via ADI pathway; carbamoyl phosphate from L-arginine: step 1/2.</text>
</comment>
<dbReference type="PANTHER" id="PTHR47271">
    <property type="entry name" value="ARGININE DEIMINASE"/>
    <property type="match status" value="1"/>
</dbReference>
<evidence type="ECO:0000256" key="4">
    <source>
        <dbReference type="ARBA" id="ARBA00022801"/>
    </source>
</evidence>
<comment type="similarity">
    <text evidence="2 6">Belongs to the arginine deiminase family.</text>
</comment>
<reference evidence="8 9" key="1">
    <citation type="submission" date="2018-02" db="EMBL/GenBank/DDBJ databases">
        <title>Genomic Encyclopedia of Archaeal and Bacterial Type Strains, Phase II (KMG-II): from individual species to whole genera.</title>
        <authorList>
            <person name="Goeker M."/>
        </authorList>
    </citation>
    <scope>NUCLEOTIDE SEQUENCE [LARGE SCALE GENOMIC DNA]</scope>
    <source>
        <strain evidence="8 9">DSM 15099</strain>
    </source>
</reference>
<dbReference type="SUPFAM" id="SSF55909">
    <property type="entry name" value="Pentein"/>
    <property type="match status" value="1"/>
</dbReference>
<dbReference type="AlphaFoldDB" id="A0A2S6G124"/>
<sequence length="407" mass="46485">MSQSINITSEIGELKKVMLHRPGKEIENLVPEYLDRLLFDDIPYLKEAQKEHDGFANILKENGVKVYYLEELLADSLKDQKVKEEFLSKFLKESNITSNQIKESLKEYLLCMDTKEMVDKLIAGVRKDEIRIAKPSSLVELIDNKYPFYLDPMPNAYFTRDPSTSIGRGLSINHMHTLARGRESLFSKYIYENHNSIKKEDIPLWYNEDIPYSLEGGDQLVLSKKVLAIGCSERTSPKAIEILADNLLNGESGFETVLVLEIPSCRAFMHLDTVFTMVDYDKFTIHPEIEGPLNIYEITKDKDKNLLFKAHKEDLNLVLKRVLKLPSVDLIRCGGGDIISAAREQWNDGSNTLAIAPGKVITYERNYVTNELLDKNNIKVLTMKSSELSRGRGGPRCMSMPIWRENV</sequence>
<dbReference type="EC" id="3.5.3.6" evidence="6"/>
<evidence type="ECO:0000256" key="5">
    <source>
        <dbReference type="ARBA" id="ARBA00049429"/>
    </source>
</evidence>
<dbReference type="GO" id="GO:0016990">
    <property type="term" value="F:arginine deiminase activity"/>
    <property type="evidence" value="ECO:0007669"/>
    <property type="project" value="UniProtKB-UniRule"/>
</dbReference>
<dbReference type="GO" id="GO:0005737">
    <property type="term" value="C:cytoplasm"/>
    <property type="evidence" value="ECO:0007669"/>
    <property type="project" value="UniProtKB-SubCell"/>
</dbReference>
<dbReference type="NCBIfam" id="TIGR01078">
    <property type="entry name" value="arcA"/>
    <property type="match status" value="1"/>
</dbReference>
<comment type="catalytic activity">
    <reaction evidence="5 6">
        <text>L-arginine + H2O = L-citrulline + NH4(+)</text>
        <dbReference type="Rhea" id="RHEA:19597"/>
        <dbReference type="ChEBI" id="CHEBI:15377"/>
        <dbReference type="ChEBI" id="CHEBI:28938"/>
        <dbReference type="ChEBI" id="CHEBI:32682"/>
        <dbReference type="ChEBI" id="CHEBI:57743"/>
        <dbReference type="EC" id="3.5.3.6"/>
    </reaction>
</comment>
<dbReference type="PIRSF" id="PIRSF006356">
    <property type="entry name" value="Arg_deiminase"/>
    <property type="match status" value="1"/>
</dbReference>
<dbReference type="Gene3D" id="1.10.3930.10">
    <property type="entry name" value="Arginine deiminase"/>
    <property type="match status" value="1"/>
</dbReference>
<dbReference type="NCBIfam" id="NF002381">
    <property type="entry name" value="PRK01388.1"/>
    <property type="match status" value="1"/>
</dbReference>
<evidence type="ECO:0000256" key="7">
    <source>
        <dbReference type="PIRSR" id="PIRSR006356-1"/>
    </source>
</evidence>
<dbReference type="UniPathway" id="UPA00254">
    <property type="reaction ID" value="UER00364"/>
</dbReference>
<dbReference type="OrthoDB" id="9807502at2"/>
<name>A0A2S6G124_9CLOT</name>
<dbReference type="PANTHER" id="PTHR47271:SF2">
    <property type="entry name" value="ARGININE DEIMINASE"/>
    <property type="match status" value="1"/>
</dbReference>
<dbReference type="HAMAP" id="MF_00242">
    <property type="entry name" value="Arg_deiminase"/>
    <property type="match status" value="1"/>
</dbReference>
<evidence type="ECO:0000256" key="6">
    <source>
        <dbReference type="HAMAP-Rule" id="MF_00242"/>
    </source>
</evidence>
<keyword evidence="3 6" id="KW-0056">Arginine metabolism</keyword>
<keyword evidence="6" id="KW-0963">Cytoplasm</keyword>
<proteinExistence type="inferred from homology"/>
<dbReference type="Gene3D" id="3.75.10.10">
    <property type="entry name" value="L-arginine/glycine Amidinotransferase, Chain A"/>
    <property type="match status" value="1"/>
</dbReference>
<evidence type="ECO:0000256" key="1">
    <source>
        <dbReference type="ARBA" id="ARBA00005213"/>
    </source>
</evidence>
<evidence type="ECO:0000256" key="2">
    <source>
        <dbReference type="ARBA" id="ARBA00010206"/>
    </source>
</evidence>
<evidence type="ECO:0000313" key="9">
    <source>
        <dbReference type="Proteomes" id="UP000239863"/>
    </source>
</evidence>
<dbReference type="Proteomes" id="UP000239863">
    <property type="component" value="Unassembled WGS sequence"/>
</dbReference>
<comment type="subcellular location">
    <subcellularLocation>
        <location evidence="6">Cytoplasm</location>
    </subcellularLocation>
</comment>
<dbReference type="PRINTS" id="PR01466">
    <property type="entry name" value="ARGDEIMINASE"/>
</dbReference>
<evidence type="ECO:0000256" key="3">
    <source>
        <dbReference type="ARBA" id="ARBA00022503"/>
    </source>
</evidence>
<comment type="caution">
    <text evidence="8">The sequence shown here is derived from an EMBL/GenBank/DDBJ whole genome shotgun (WGS) entry which is preliminary data.</text>
</comment>
<protein>
    <recommendedName>
        <fullName evidence="6">Arginine deiminase</fullName>
        <shortName evidence="6">ADI</shortName>
        <ecNumber evidence="6">3.5.3.6</ecNumber>
    </recommendedName>
    <alternativeName>
        <fullName evidence="6">Arginine dihydrolase</fullName>
        <shortName evidence="6">AD</shortName>
    </alternativeName>
</protein>
<dbReference type="STRING" id="37659.GCA_000703125_02695"/>
<dbReference type="GO" id="GO:0019546">
    <property type="term" value="P:L-arginine deiminase pathway"/>
    <property type="evidence" value="ECO:0007669"/>
    <property type="project" value="UniProtKB-UniRule"/>
</dbReference>
<keyword evidence="4 6" id="KW-0378">Hydrolase</keyword>
<organism evidence="8 9">
    <name type="scientific">Clostridium algidicarnis DSM 15099</name>
    <dbReference type="NCBI Taxonomy" id="1121295"/>
    <lineage>
        <taxon>Bacteria</taxon>
        <taxon>Bacillati</taxon>
        <taxon>Bacillota</taxon>
        <taxon>Clostridia</taxon>
        <taxon>Eubacteriales</taxon>
        <taxon>Clostridiaceae</taxon>
        <taxon>Clostridium</taxon>
    </lineage>
</organism>
<dbReference type="InterPro" id="IPR003876">
    <property type="entry name" value="Arg_deiminase"/>
</dbReference>